<dbReference type="Gene3D" id="3.40.190.10">
    <property type="entry name" value="Periplasmic binding protein-like II"/>
    <property type="match status" value="1"/>
</dbReference>
<comment type="caution">
    <text evidence="1">The sequence shown here is derived from an EMBL/GenBank/DDBJ whole genome shotgun (WGS) entry which is preliminary data.</text>
</comment>
<dbReference type="EMBL" id="JBHTGP010000007">
    <property type="protein sequence ID" value="MFD0685973.1"/>
    <property type="molecule type" value="Genomic_DNA"/>
</dbReference>
<dbReference type="PANTHER" id="PTHR43649">
    <property type="entry name" value="ARABINOSE-BINDING PROTEIN-RELATED"/>
    <property type="match status" value="1"/>
</dbReference>
<evidence type="ECO:0000313" key="1">
    <source>
        <dbReference type="EMBL" id="MFD0685973.1"/>
    </source>
</evidence>
<organism evidence="1 2">
    <name type="scientific">Actinomadura fibrosa</name>
    <dbReference type="NCBI Taxonomy" id="111802"/>
    <lineage>
        <taxon>Bacteria</taxon>
        <taxon>Bacillati</taxon>
        <taxon>Actinomycetota</taxon>
        <taxon>Actinomycetes</taxon>
        <taxon>Streptosporangiales</taxon>
        <taxon>Thermomonosporaceae</taxon>
        <taxon>Actinomadura</taxon>
    </lineage>
</organism>
<evidence type="ECO:0000313" key="2">
    <source>
        <dbReference type="Proteomes" id="UP001597063"/>
    </source>
</evidence>
<sequence length="441" mass="47539">MAAGALALSVTLVAAGCGSSKDTDKPAASKAVSQAEIDAAMDTPTTLDFWTWVPIKDEIKLFEQKYPKIKVNVINNADASQQYVKLRAALKARKGVPDVAQIGYDRIPSFTQTKSLLDLTPYGGANLKSQYVEGIWSQVEQNGGVWAIPQDSGPVATLYRNDIFKKAGVESPKTWANFGAAAQKIKSQTGAYITNLPGNDMPQLLAYFSQAGASPFSYDGKQTVGVSVDSEIPQKVVGYWQDLISKGLVSTDPDFTDAWYQGLSRGKYASWLTAAWGPVFLQGTAKNTSGKWSVAGLPQWAAGQNVSANWGGSSDAVMAGSQHPIQAYMLAKFINGDPASTLKLANDQFLFPTTKATLADPKFTDAKAPFYGGQQVNKFFADVTGTVAQNQQWLPFMDYANSSFDETLGKAISDHGDLKAALTAWQKKLVDYAKQQGFTVK</sequence>
<dbReference type="InterPro" id="IPR050490">
    <property type="entry name" value="Bact_solute-bd_prot1"/>
</dbReference>
<dbReference type="PANTHER" id="PTHR43649:SF14">
    <property type="entry name" value="BLR3389 PROTEIN"/>
    <property type="match status" value="1"/>
</dbReference>
<proteinExistence type="predicted"/>
<dbReference type="Pfam" id="PF01547">
    <property type="entry name" value="SBP_bac_1"/>
    <property type="match status" value="1"/>
</dbReference>
<gene>
    <name evidence="1" type="ORF">ACFQZM_15825</name>
</gene>
<dbReference type="RefSeq" id="WP_131755682.1">
    <property type="nucleotide sequence ID" value="NZ_CAACUY010000007.1"/>
</dbReference>
<reference evidence="2" key="1">
    <citation type="journal article" date="2019" name="Int. J. Syst. Evol. Microbiol.">
        <title>The Global Catalogue of Microorganisms (GCM) 10K type strain sequencing project: providing services to taxonomists for standard genome sequencing and annotation.</title>
        <authorList>
            <consortium name="The Broad Institute Genomics Platform"/>
            <consortium name="The Broad Institute Genome Sequencing Center for Infectious Disease"/>
            <person name="Wu L."/>
            <person name="Ma J."/>
        </authorList>
    </citation>
    <scope>NUCLEOTIDE SEQUENCE [LARGE SCALE GENOMIC DNA]</scope>
    <source>
        <strain evidence="2">JCM 9371</strain>
    </source>
</reference>
<dbReference type="InterPro" id="IPR006059">
    <property type="entry name" value="SBP"/>
</dbReference>
<name>A0ABW2XKZ5_9ACTN</name>
<protein>
    <submittedName>
        <fullName evidence="1">ABC transporter substrate-binding protein</fullName>
    </submittedName>
</protein>
<dbReference type="SUPFAM" id="SSF53850">
    <property type="entry name" value="Periplasmic binding protein-like II"/>
    <property type="match status" value="1"/>
</dbReference>
<accession>A0ABW2XKZ5</accession>
<dbReference type="Proteomes" id="UP001597063">
    <property type="component" value="Unassembled WGS sequence"/>
</dbReference>
<keyword evidence="2" id="KW-1185">Reference proteome</keyword>